<evidence type="ECO:0000313" key="3">
    <source>
        <dbReference type="EMBL" id="EWC60809.1"/>
    </source>
</evidence>
<accession>W7J3V0</accession>
<keyword evidence="4" id="KW-1185">Reference proteome</keyword>
<comment type="caution">
    <text evidence="3">The sequence shown here is derived from an EMBL/GenBank/DDBJ whole genome shotgun (WGS) entry which is preliminary data.</text>
</comment>
<dbReference type="PANTHER" id="PTHR44196:SF1">
    <property type="entry name" value="DEHYDROGENASE_REDUCTASE SDR FAMILY MEMBER 7B"/>
    <property type="match status" value="1"/>
</dbReference>
<organism evidence="3 4">
    <name type="scientific">Actinokineospora spheciospongiae</name>
    <dbReference type="NCBI Taxonomy" id="909613"/>
    <lineage>
        <taxon>Bacteria</taxon>
        <taxon>Bacillati</taxon>
        <taxon>Actinomycetota</taxon>
        <taxon>Actinomycetes</taxon>
        <taxon>Pseudonocardiales</taxon>
        <taxon>Pseudonocardiaceae</taxon>
        <taxon>Actinokineospora</taxon>
    </lineage>
</organism>
<name>W7J3V0_9PSEU</name>
<dbReference type="CDD" id="cd05233">
    <property type="entry name" value="SDR_c"/>
    <property type="match status" value="1"/>
</dbReference>
<gene>
    <name evidence="3" type="ORF">UO65_3898</name>
</gene>
<dbReference type="SUPFAM" id="SSF51735">
    <property type="entry name" value="NAD(P)-binding Rossmann-fold domains"/>
    <property type="match status" value="1"/>
</dbReference>
<reference evidence="3 4" key="1">
    <citation type="journal article" date="2014" name="Genome Announc.">
        <title>Draft Genome Sequence of the Antitrypanosomally Active Sponge-Associated Bacterium Actinokineospora sp. Strain EG49.</title>
        <authorList>
            <person name="Harjes J."/>
            <person name="Ryu T."/>
            <person name="Abdelmohsen U.R."/>
            <person name="Moitinho-Silva L."/>
            <person name="Horn H."/>
            <person name="Ravasi T."/>
            <person name="Hentschel U."/>
        </authorList>
    </citation>
    <scope>NUCLEOTIDE SEQUENCE [LARGE SCALE GENOMIC DNA]</scope>
    <source>
        <strain evidence="3 4">EG49</strain>
    </source>
</reference>
<evidence type="ECO:0000256" key="1">
    <source>
        <dbReference type="ARBA" id="ARBA00006484"/>
    </source>
</evidence>
<dbReference type="eggNOG" id="COG0300">
    <property type="taxonomic scope" value="Bacteria"/>
</dbReference>
<protein>
    <submittedName>
        <fullName evidence="3">Putative short chain dehydrogenase</fullName>
    </submittedName>
</protein>
<proteinExistence type="inferred from homology"/>
<dbReference type="EMBL" id="AYXG01000143">
    <property type="protein sequence ID" value="EWC60809.1"/>
    <property type="molecule type" value="Genomic_DNA"/>
</dbReference>
<dbReference type="GO" id="GO:0016491">
    <property type="term" value="F:oxidoreductase activity"/>
    <property type="evidence" value="ECO:0007669"/>
    <property type="project" value="UniProtKB-KW"/>
</dbReference>
<dbReference type="AlphaFoldDB" id="W7J3V0"/>
<sequence length="258" mass="26958">MPTPLGVVTGASSGIGLELARQFAAHDIEVVLVAEDAAVHTAAEGLPRAHAVQLDLTRPEAVDELVRRVVEIGEPTALAINAGTAIGGAFVHDTSMADQLAGVDLNVRSAVQLAKALLPGMVDRGHGRVLFTSSVISVTPGPYQAVYNASKAFLKTFAGAIRTELKDTGVTVTTLMPGPTDTNFFAQADMLTTRLATSVPKDDPAKVAAQAFEAMMSGRARVIGGSPLNRLAYLSALLVPDRVMSGLHTWLSKPRPTA</sequence>
<evidence type="ECO:0000313" key="4">
    <source>
        <dbReference type="Proteomes" id="UP000019277"/>
    </source>
</evidence>
<dbReference type="InterPro" id="IPR020904">
    <property type="entry name" value="Sc_DH/Rdtase_CS"/>
</dbReference>
<dbReference type="PATRIC" id="fig|909613.9.peg.3899"/>
<dbReference type="InterPro" id="IPR002347">
    <property type="entry name" value="SDR_fam"/>
</dbReference>
<dbReference type="InterPro" id="IPR036291">
    <property type="entry name" value="NAD(P)-bd_dom_sf"/>
</dbReference>
<dbReference type="GO" id="GO:0016020">
    <property type="term" value="C:membrane"/>
    <property type="evidence" value="ECO:0007669"/>
    <property type="project" value="TreeGrafter"/>
</dbReference>
<evidence type="ECO:0000256" key="2">
    <source>
        <dbReference type="ARBA" id="ARBA00023002"/>
    </source>
</evidence>
<dbReference type="Pfam" id="PF00106">
    <property type="entry name" value="adh_short"/>
    <property type="match status" value="1"/>
</dbReference>
<dbReference type="STRING" id="909613.UO65_3898"/>
<dbReference type="PRINTS" id="PR00081">
    <property type="entry name" value="GDHRDH"/>
</dbReference>
<dbReference type="Proteomes" id="UP000019277">
    <property type="component" value="Unassembled WGS sequence"/>
</dbReference>
<dbReference type="PROSITE" id="PS00061">
    <property type="entry name" value="ADH_SHORT"/>
    <property type="match status" value="1"/>
</dbReference>
<comment type="similarity">
    <text evidence="1">Belongs to the short-chain dehydrogenases/reductases (SDR) family.</text>
</comment>
<keyword evidence="2" id="KW-0560">Oxidoreductase</keyword>
<dbReference type="Gene3D" id="3.40.50.720">
    <property type="entry name" value="NAD(P)-binding Rossmann-like Domain"/>
    <property type="match status" value="1"/>
</dbReference>
<dbReference type="PANTHER" id="PTHR44196">
    <property type="entry name" value="DEHYDROGENASE/REDUCTASE SDR FAMILY MEMBER 7B"/>
    <property type="match status" value="1"/>
</dbReference>